<dbReference type="Proteomes" id="UP000655225">
    <property type="component" value="Unassembled WGS sequence"/>
</dbReference>
<evidence type="ECO:0000256" key="2">
    <source>
        <dbReference type="ARBA" id="ARBA00022676"/>
    </source>
</evidence>
<dbReference type="PANTHER" id="PTHR11926">
    <property type="entry name" value="GLUCOSYL/GLUCURONOSYL TRANSFERASES"/>
    <property type="match status" value="1"/>
</dbReference>
<keyword evidence="7" id="KW-1185">Reference proteome</keyword>
<evidence type="ECO:0000259" key="5">
    <source>
        <dbReference type="Pfam" id="PF25597"/>
    </source>
</evidence>
<dbReference type="AlphaFoldDB" id="A0A834YZK8"/>
<dbReference type="CDD" id="cd03784">
    <property type="entry name" value="GT1_Gtf-like"/>
    <property type="match status" value="1"/>
</dbReference>
<sequence length="777" mass="86838">MLKREYSRGSLDLRPGESLERGNIKEGKVVKATIKSVLRQKIKAIRDKLAIVFVHIDDEDMLLYTLKGLSSEYNGFKSAIHTRSEPLSLEELHALLSVEEQAIEANHSLACQDSHFSAMAAINNQDRANTLMAETFVPRTFWAEVMLHFIYLINRMPTKLLGNICPYFVLFDGSLPTYSLFRIFGCVCYVHLSPHERNKLSPKSVRCMYLGFGDSQKGYRCYDPHARRIRISRNVVFLENVSFHAQPSPPLLAPSVAPSGLTWFPDIPPVSSVTPAPLQIPPCQERAVPSPPIPPAAATVADPSIPEIPVDSAMKLKEDRISGGTPGCQVVAMPYPGRGHINAMMNVCKLLASRLPHILITFVVTEEWLHFLGSEPTPLNIQLRSIPNVIPSEVVRGADFPGFVEATVTKMQDPFERLLDQLEVPVTAIVADTLLPWAVTIGNRRNIPVASLWPMSPSVFSVYHHFELLVQNRHFPAELSESGDERVDYIPGISNMRLSDLPTIFFQKGHRILNRVVEAFSWVPKAQCLILTSFYELETHVTDTLRASLPFPVYPIGPAIPYSSLGDTPSINTGHSAMDYFKWLDYQPRRSVLYVSLGSFLLVSSAQMDEIAAGLCGSGVRYLWVARGETSHLQEACGEMGLVVPWCDQLRVLCHSSVGAFWTHCGWNSTLEGVFAGVPFLTFPISVDQVPNSKLIVEEWKVGWRVKREVGGEILVKREEIAGIVKRFMELEGDENKEMRRRARELQETCGRAIEKGGSSEINLDAFIKDVLHCLNQ</sequence>
<keyword evidence="4" id="KW-0175">Coiled coil</keyword>
<feature type="domain" description="Retroviral polymerase SH3-like" evidence="5">
    <location>
        <begin position="186"/>
        <end position="248"/>
    </location>
</feature>
<evidence type="ECO:0000256" key="1">
    <source>
        <dbReference type="ARBA" id="ARBA00009995"/>
    </source>
</evidence>
<feature type="coiled-coil region" evidence="4">
    <location>
        <begin position="729"/>
        <end position="756"/>
    </location>
</feature>
<dbReference type="SUPFAM" id="SSF53756">
    <property type="entry name" value="UDP-Glycosyltransferase/glycogen phosphorylase"/>
    <property type="match status" value="1"/>
</dbReference>
<evidence type="ECO:0000256" key="4">
    <source>
        <dbReference type="SAM" id="Coils"/>
    </source>
</evidence>
<evidence type="ECO:0000256" key="3">
    <source>
        <dbReference type="ARBA" id="ARBA00022679"/>
    </source>
</evidence>
<organism evidence="6 7">
    <name type="scientific">Tetracentron sinense</name>
    <name type="common">Spur-leaf</name>
    <dbReference type="NCBI Taxonomy" id="13715"/>
    <lineage>
        <taxon>Eukaryota</taxon>
        <taxon>Viridiplantae</taxon>
        <taxon>Streptophyta</taxon>
        <taxon>Embryophyta</taxon>
        <taxon>Tracheophyta</taxon>
        <taxon>Spermatophyta</taxon>
        <taxon>Magnoliopsida</taxon>
        <taxon>Trochodendrales</taxon>
        <taxon>Trochodendraceae</taxon>
        <taxon>Tetracentron</taxon>
    </lineage>
</organism>
<dbReference type="PANTHER" id="PTHR11926:SF1395">
    <property type="entry name" value="GLYCOSYLTRANSFERASE"/>
    <property type="match status" value="1"/>
</dbReference>
<dbReference type="OrthoDB" id="5835829at2759"/>
<dbReference type="Pfam" id="PF00201">
    <property type="entry name" value="UDPGT"/>
    <property type="match status" value="1"/>
</dbReference>
<comment type="similarity">
    <text evidence="1">Belongs to the UDP-glycosyltransferase family.</text>
</comment>
<dbReference type="GO" id="GO:0080044">
    <property type="term" value="F:quercetin 7-O-glucosyltransferase activity"/>
    <property type="evidence" value="ECO:0007669"/>
    <property type="project" value="TreeGrafter"/>
</dbReference>
<accession>A0A834YZK8</accession>
<comment type="caution">
    <text evidence="6">The sequence shown here is derived from an EMBL/GenBank/DDBJ whole genome shotgun (WGS) entry which is preliminary data.</text>
</comment>
<protein>
    <recommendedName>
        <fullName evidence="5">Retroviral polymerase SH3-like domain-containing protein</fullName>
    </recommendedName>
</protein>
<evidence type="ECO:0000313" key="7">
    <source>
        <dbReference type="Proteomes" id="UP000655225"/>
    </source>
</evidence>
<keyword evidence="3" id="KW-0808">Transferase</keyword>
<dbReference type="Gene3D" id="3.40.50.2000">
    <property type="entry name" value="Glycogen Phosphorylase B"/>
    <property type="match status" value="2"/>
</dbReference>
<dbReference type="GO" id="GO:0080043">
    <property type="term" value="F:quercetin 3-O-glucosyltransferase activity"/>
    <property type="evidence" value="ECO:0007669"/>
    <property type="project" value="TreeGrafter"/>
</dbReference>
<name>A0A834YZK8_TETSI</name>
<dbReference type="FunFam" id="3.40.50.2000:FF:000138">
    <property type="entry name" value="Glycosyltransferase"/>
    <property type="match status" value="1"/>
</dbReference>
<gene>
    <name evidence="6" type="ORF">HHK36_016120</name>
</gene>
<dbReference type="FunFam" id="3.40.50.2000:FF:000152">
    <property type="entry name" value="Glycosyltransferase"/>
    <property type="match status" value="1"/>
</dbReference>
<dbReference type="EMBL" id="JABCRI010000011">
    <property type="protein sequence ID" value="KAF8397212.1"/>
    <property type="molecule type" value="Genomic_DNA"/>
</dbReference>
<evidence type="ECO:0000313" key="6">
    <source>
        <dbReference type="EMBL" id="KAF8397212.1"/>
    </source>
</evidence>
<proteinExistence type="inferred from homology"/>
<reference evidence="6 7" key="1">
    <citation type="submission" date="2020-04" db="EMBL/GenBank/DDBJ databases">
        <title>Plant Genome Project.</title>
        <authorList>
            <person name="Zhang R.-G."/>
        </authorList>
    </citation>
    <scope>NUCLEOTIDE SEQUENCE [LARGE SCALE GENOMIC DNA]</scope>
    <source>
        <strain evidence="6">YNK0</strain>
        <tissue evidence="6">Leaf</tissue>
    </source>
</reference>
<keyword evidence="2" id="KW-0328">Glycosyltransferase</keyword>
<dbReference type="InterPro" id="IPR057670">
    <property type="entry name" value="SH3_retrovirus"/>
</dbReference>
<dbReference type="InterPro" id="IPR002213">
    <property type="entry name" value="UDP_glucos_trans"/>
</dbReference>
<dbReference type="Pfam" id="PF25597">
    <property type="entry name" value="SH3_retrovirus"/>
    <property type="match status" value="1"/>
</dbReference>